<dbReference type="PIRSF" id="PIRSF010631">
    <property type="entry name" value="A-rhamnsds"/>
    <property type="match status" value="1"/>
</dbReference>
<reference evidence="8 9" key="1">
    <citation type="journal article" date="2016" name="Genome Announc.">
        <title>First Complete Genome Sequence of a Subdivision 6 Acidobacterium Strain.</title>
        <authorList>
            <person name="Huang S."/>
            <person name="Vieira S."/>
            <person name="Bunk B."/>
            <person name="Riedel T."/>
            <person name="Sproer C."/>
            <person name="Overmann J."/>
        </authorList>
    </citation>
    <scope>NUCLEOTIDE SEQUENCE [LARGE SCALE GENOMIC DNA]</scope>
    <source>
        <strain evidence="9">DSM 100886 HEG_-6_39</strain>
    </source>
</reference>
<dbReference type="EMBL" id="CP015136">
    <property type="protein sequence ID" value="AMY08912.1"/>
    <property type="molecule type" value="Genomic_DNA"/>
</dbReference>
<reference evidence="9" key="2">
    <citation type="submission" date="2016-04" db="EMBL/GenBank/DDBJ databases">
        <title>First Complete Genome Sequence of a Subdivision 6 Acidobacterium.</title>
        <authorList>
            <person name="Huang S."/>
            <person name="Vieira S."/>
            <person name="Bunk B."/>
            <person name="Riedel T."/>
            <person name="Sproeer C."/>
            <person name="Overmann J."/>
        </authorList>
    </citation>
    <scope>NUCLEOTIDE SEQUENCE [LARGE SCALE GENOMIC DNA]</scope>
    <source>
        <strain evidence="9">DSM 100886 HEG_-6_39</strain>
    </source>
</reference>
<dbReference type="Pfam" id="PF17389">
    <property type="entry name" value="Bac_rhamnosid6H"/>
    <property type="match status" value="1"/>
</dbReference>
<dbReference type="InterPro" id="IPR013783">
    <property type="entry name" value="Ig-like_fold"/>
</dbReference>
<dbReference type="Gene3D" id="2.60.40.10">
    <property type="entry name" value="Immunoglobulins"/>
    <property type="match status" value="1"/>
</dbReference>
<evidence type="ECO:0000313" key="9">
    <source>
        <dbReference type="Proteomes" id="UP000076079"/>
    </source>
</evidence>
<name>A0A143PJZ9_LUTPR</name>
<dbReference type="PANTHER" id="PTHR33307">
    <property type="entry name" value="ALPHA-RHAMNOSIDASE (EUROFUNG)"/>
    <property type="match status" value="1"/>
</dbReference>
<keyword evidence="9" id="KW-1185">Reference proteome</keyword>
<dbReference type="Proteomes" id="UP000076079">
    <property type="component" value="Chromosome"/>
</dbReference>
<comment type="catalytic activity">
    <reaction evidence="1">
        <text>Hydrolysis of terminal non-reducing alpha-L-rhamnose residues in alpha-L-rhamnosides.</text>
        <dbReference type="EC" id="3.2.1.40"/>
    </reaction>
</comment>
<dbReference type="KEGG" id="abac:LuPra_02118"/>
<dbReference type="InterPro" id="IPR016007">
    <property type="entry name" value="Alpha_rhamnosid"/>
</dbReference>
<feature type="domain" description="Bacterial alpha-L-rhamnosidase N-terminal" evidence="5">
    <location>
        <begin position="407"/>
        <end position="564"/>
    </location>
</feature>
<dbReference type="GO" id="GO:0030596">
    <property type="term" value="F:alpha-L-rhamnosidase activity"/>
    <property type="evidence" value="ECO:0007669"/>
    <property type="project" value="UniProtKB-EC"/>
</dbReference>
<dbReference type="SUPFAM" id="SSF48208">
    <property type="entry name" value="Six-hairpin glycosidases"/>
    <property type="match status" value="1"/>
</dbReference>
<dbReference type="InterPro" id="IPR012341">
    <property type="entry name" value="6hp_glycosidase-like_sf"/>
</dbReference>
<dbReference type="OrthoDB" id="9761045at2"/>
<evidence type="ECO:0000256" key="3">
    <source>
        <dbReference type="ARBA" id="ARBA00022801"/>
    </source>
</evidence>
<dbReference type="Pfam" id="PF05592">
    <property type="entry name" value="Bac_rhamnosid"/>
    <property type="match status" value="1"/>
</dbReference>
<dbReference type="Pfam" id="PF17390">
    <property type="entry name" value="Bac_rhamnosid_C"/>
    <property type="match status" value="1"/>
</dbReference>
<dbReference type="Pfam" id="PF25788">
    <property type="entry name" value="Ig_Rha78A_N"/>
    <property type="match status" value="1"/>
</dbReference>
<protein>
    <recommendedName>
        <fullName evidence="2">alpha-L-rhamnosidase</fullName>
        <ecNumber evidence="2">3.2.1.40</ecNumber>
    </recommendedName>
</protein>
<gene>
    <name evidence="8" type="ORF">LuPra_02118</name>
</gene>
<evidence type="ECO:0000259" key="4">
    <source>
        <dbReference type="Pfam" id="PF05592"/>
    </source>
</evidence>
<dbReference type="RefSeq" id="WP_110174634.1">
    <property type="nucleotide sequence ID" value="NZ_CP015136.1"/>
</dbReference>
<dbReference type="EC" id="3.2.1.40" evidence="2"/>
<proteinExistence type="predicted"/>
<evidence type="ECO:0000259" key="6">
    <source>
        <dbReference type="Pfam" id="PF17389"/>
    </source>
</evidence>
<evidence type="ECO:0000313" key="8">
    <source>
        <dbReference type="EMBL" id="AMY08912.1"/>
    </source>
</evidence>
<dbReference type="PANTHER" id="PTHR33307:SF6">
    <property type="entry name" value="ALPHA-RHAMNOSIDASE (EUROFUNG)-RELATED"/>
    <property type="match status" value="1"/>
</dbReference>
<feature type="domain" description="Alpha-L-rhamnosidase concanavalin-like" evidence="4">
    <location>
        <begin position="611"/>
        <end position="718"/>
    </location>
</feature>
<sequence length="1202" mass="129515">MIVAILLGSAVRVAAEVTLQSPQVEYRPTPLGIDVAQPRFSWQMTATAGERAVSQVAYRLEVRDPAGATAWDSGRVQDARSLGITYAGAALRASTRYTWTATAWTGDGRSLQTTSWFETGLMDPSPTSPAWGGAQWIGGGDTDLVLYAPYLAIFELSYAVTIPVGSSRAGFVYGANDSRLMDANKNIYRIANPKDGSYIRLVLDVAAIDAAADGTAKLHVVRAGYSPNDSASTPFHTFVIPADVINAGNAHAEHVVSLRSAFGLITVTVDGKASLTNARPTAPPAAGGFGPRAPANAVNVNPVGQGGDYLAFGLLGDIGFAMDAGQTARFRDVTVRHMRSPGNVLFKEDLARTPYAGIYSSAAKAGGTFKIDAGQFVVSGGTKGTFVVRDPSRNAAPMLRTTFTAGKQVAAARLHVTARGIYELFVNGTRVGDDHFNPGLTQYNVTHLYQTYDVTPLVRQGRNAIGAMLSEGWWSGLLSFGTIWNHFGDRQSLLAKLDVTYADGSSETIVSNDQWRYFGDGPVRYGSLDMGEVYDASREPLVEGWSTAAYDDRRWTRAVVVPLEGTAFVGDDVSFGGRPVTPIRYDKLSLVGQIGDTAGVYQTLPARSVKEVRPGVFVYDLGQNIVGVPRIRLAHGVAGRRITLRYAEMLYPDLPASGGNVGMIMTENYRAAMSTDVYTSRAGAQVIQPRFTSHGFQYIEITGIDRGLPLDAVEGVAISSVRSLTADYRTSSAKVNRLWSNLVWSNVDNFLSIPTDCPQRNERMGWSGDINVFSRTATYVSNADQFLTRHMHAMRDVQAPNGRFTDIAPIGGGFGGVLWGSAGIVVPWEVYQQYGDTTLLERHYPAMKAYADYLESTINPETGLSSDSALGDWLGPQNNILGAPFLATAYHAYDLRIVAEVADLLNKTDDAKRYRELYEKRRAFFNATFLDAERRTLATGRGGFGAPAPAGPPQFRLADTQTSYAVGLGMGLFDDDALPVLRRRLAEAVTRENVDDEKQRRPPHALMTGFIGTAWISAALSNAGHSDLAYGLLLNASYPSWLYAVDQGATTIWERLNGYTVENGFGGNNSMNSFNHYSFGAVGQWMIAHSLGIQRETPGFKTFLLKPEPDPTGAVTSAEGHYDSMYGRIESGWRVNGATVTYRIVVPANTTATLYLPTSVAASVTEGGKAAAGATGVTVRTATPAHAVYALASGTYEFTAAR</sequence>
<dbReference type="STRING" id="1855912.LuPra_02118"/>
<dbReference type="Gene3D" id="1.50.10.10">
    <property type="match status" value="1"/>
</dbReference>
<evidence type="ECO:0000259" key="5">
    <source>
        <dbReference type="Pfam" id="PF08531"/>
    </source>
</evidence>
<dbReference type="GO" id="GO:0005975">
    <property type="term" value="P:carbohydrate metabolic process"/>
    <property type="evidence" value="ECO:0007669"/>
    <property type="project" value="InterPro"/>
</dbReference>
<dbReference type="InterPro" id="IPR008928">
    <property type="entry name" value="6-hairpin_glycosidase_sf"/>
</dbReference>
<evidence type="ECO:0000256" key="1">
    <source>
        <dbReference type="ARBA" id="ARBA00001445"/>
    </source>
</evidence>
<dbReference type="Gene3D" id="2.60.120.260">
    <property type="entry name" value="Galactose-binding domain-like"/>
    <property type="match status" value="2"/>
</dbReference>
<organism evidence="8 9">
    <name type="scientific">Luteitalea pratensis</name>
    <dbReference type="NCBI Taxonomy" id="1855912"/>
    <lineage>
        <taxon>Bacteria</taxon>
        <taxon>Pseudomonadati</taxon>
        <taxon>Acidobacteriota</taxon>
        <taxon>Vicinamibacteria</taxon>
        <taxon>Vicinamibacterales</taxon>
        <taxon>Vicinamibacteraceae</taxon>
        <taxon>Luteitalea</taxon>
    </lineage>
</organism>
<dbReference type="Gene3D" id="2.60.420.10">
    <property type="entry name" value="Maltose phosphorylase, domain 3"/>
    <property type="match status" value="1"/>
</dbReference>
<accession>A0A143PJZ9</accession>
<dbReference type="InterPro" id="IPR013737">
    <property type="entry name" value="Bac_rhamnosid_N"/>
</dbReference>
<dbReference type="Pfam" id="PF08531">
    <property type="entry name" value="Bac_rhamnosid_N"/>
    <property type="match status" value="1"/>
</dbReference>
<dbReference type="AlphaFoldDB" id="A0A143PJZ9"/>
<dbReference type="InterPro" id="IPR035396">
    <property type="entry name" value="Bac_rhamnosid6H"/>
</dbReference>
<evidence type="ECO:0000256" key="2">
    <source>
        <dbReference type="ARBA" id="ARBA00012652"/>
    </source>
</evidence>
<feature type="domain" description="Alpha-L-rhamnosidase C-terminal" evidence="7">
    <location>
        <begin position="1092"/>
        <end position="1169"/>
    </location>
</feature>
<feature type="domain" description="Alpha-L-rhamnosidase six-hairpin glycosidase" evidence="6">
    <location>
        <begin position="726"/>
        <end position="1088"/>
    </location>
</feature>
<dbReference type="InterPro" id="IPR008902">
    <property type="entry name" value="Rhamnosid_concanavalin"/>
</dbReference>
<evidence type="ECO:0000259" key="7">
    <source>
        <dbReference type="Pfam" id="PF17390"/>
    </source>
</evidence>
<keyword evidence="3" id="KW-0378">Hydrolase</keyword>
<dbReference type="PATRIC" id="fig|1813736.3.peg.2222"/>
<dbReference type="InterPro" id="IPR035398">
    <property type="entry name" value="Bac_rhamnosid_C"/>
</dbReference>